<keyword evidence="6" id="KW-0769">Symport</keyword>
<dbReference type="PROSITE" id="PS50283">
    <property type="entry name" value="NA_SOLUT_SYMP_3"/>
    <property type="match status" value="1"/>
</dbReference>
<evidence type="ECO:0000256" key="4">
    <source>
        <dbReference type="ARBA" id="ARBA00022475"/>
    </source>
</evidence>
<organism evidence="11 12">
    <name type="scientific">Streptomyces daghestanicus</name>
    <dbReference type="NCBI Taxonomy" id="66885"/>
    <lineage>
        <taxon>Bacteria</taxon>
        <taxon>Bacillati</taxon>
        <taxon>Actinomycetota</taxon>
        <taxon>Actinomycetes</taxon>
        <taxon>Kitasatosporales</taxon>
        <taxon>Streptomycetaceae</taxon>
        <taxon>Streptomyces</taxon>
    </lineage>
</organism>
<evidence type="ECO:0000256" key="3">
    <source>
        <dbReference type="ARBA" id="ARBA00022448"/>
    </source>
</evidence>
<dbReference type="InterPro" id="IPR050277">
    <property type="entry name" value="Sodium:Solute_Symporter"/>
</dbReference>
<feature type="transmembrane region" description="Helical" evidence="10">
    <location>
        <begin position="48"/>
        <end position="69"/>
    </location>
</feature>
<comment type="caution">
    <text evidence="11">The sequence shown here is derived from an EMBL/GenBank/DDBJ whole genome shotgun (WGS) entry which is preliminary data.</text>
</comment>
<dbReference type="Proteomes" id="UP001052655">
    <property type="component" value="Unassembled WGS sequence"/>
</dbReference>
<gene>
    <name evidence="11" type="ORF">Sdagh_22470</name>
</gene>
<dbReference type="Pfam" id="PF00474">
    <property type="entry name" value="SSF"/>
    <property type="match status" value="1"/>
</dbReference>
<protein>
    <recommendedName>
        <fullName evidence="13">Sodium:solute symporter</fullName>
    </recommendedName>
</protein>
<feature type="transmembrane region" description="Helical" evidence="10">
    <location>
        <begin position="89"/>
        <end position="107"/>
    </location>
</feature>
<evidence type="ECO:0008006" key="13">
    <source>
        <dbReference type="Google" id="ProtNLM"/>
    </source>
</evidence>
<evidence type="ECO:0000256" key="2">
    <source>
        <dbReference type="ARBA" id="ARBA00006434"/>
    </source>
</evidence>
<evidence type="ECO:0000256" key="10">
    <source>
        <dbReference type="SAM" id="Phobius"/>
    </source>
</evidence>
<keyword evidence="4" id="KW-1003">Cell membrane</keyword>
<dbReference type="PANTHER" id="PTHR48086:SF6">
    <property type="entry name" value="CATION_ACETATE SYMPORTER ACTP"/>
    <property type="match status" value="1"/>
</dbReference>
<evidence type="ECO:0000256" key="1">
    <source>
        <dbReference type="ARBA" id="ARBA00004651"/>
    </source>
</evidence>
<evidence type="ECO:0000256" key="5">
    <source>
        <dbReference type="ARBA" id="ARBA00022692"/>
    </source>
</evidence>
<dbReference type="PANTHER" id="PTHR48086">
    <property type="entry name" value="SODIUM/PROLINE SYMPORTER-RELATED"/>
    <property type="match status" value="1"/>
</dbReference>
<dbReference type="Gene3D" id="1.20.1730.10">
    <property type="entry name" value="Sodium/glucose cotransporter"/>
    <property type="match status" value="1"/>
</dbReference>
<evidence type="ECO:0000256" key="6">
    <source>
        <dbReference type="ARBA" id="ARBA00022847"/>
    </source>
</evidence>
<keyword evidence="5 10" id="KW-0812">Transmembrane</keyword>
<dbReference type="InterPro" id="IPR038377">
    <property type="entry name" value="Na/Glc_symporter_sf"/>
</dbReference>
<evidence type="ECO:0000313" key="12">
    <source>
        <dbReference type="Proteomes" id="UP001052655"/>
    </source>
</evidence>
<sequence>MIHPGSDLLARDLNVAFLVGLAFAVAASANLSALMYSLFWRRFTTRGAVWSVYGGLVPAVSLVLVSPVVSGSPGALFPGVDFQYFPLQNPGVVSIPLGFLAGWLGTVTSPEPPDPARHAETEVRALTGAGAV</sequence>
<name>A0ABQ3PZQ8_9ACTN</name>
<proteinExistence type="inferred from homology"/>
<dbReference type="InterPro" id="IPR001734">
    <property type="entry name" value="Na/solute_symporter"/>
</dbReference>
<keyword evidence="12" id="KW-1185">Reference proteome</keyword>
<evidence type="ECO:0000313" key="11">
    <source>
        <dbReference type="EMBL" id="GHI30517.1"/>
    </source>
</evidence>
<evidence type="ECO:0000256" key="9">
    <source>
        <dbReference type="RuleBase" id="RU362091"/>
    </source>
</evidence>
<keyword evidence="8 10" id="KW-0472">Membrane</keyword>
<evidence type="ECO:0000256" key="8">
    <source>
        <dbReference type="ARBA" id="ARBA00023136"/>
    </source>
</evidence>
<evidence type="ECO:0000256" key="7">
    <source>
        <dbReference type="ARBA" id="ARBA00022989"/>
    </source>
</evidence>
<feature type="transmembrane region" description="Helical" evidence="10">
    <location>
        <begin position="15"/>
        <end position="36"/>
    </location>
</feature>
<comment type="similarity">
    <text evidence="2 9">Belongs to the sodium:solute symporter (SSF) (TC 2.A.21) family.</text>
</comment>
<reference evidence="11" key="1">
    <citation type="submission" date="2024-05" db="EMBL/GenBank/DDBJ databases">
        <title>Whole genome shotgun sequence of Streptomyces daghestanicus NBRC 12762.</title>
        <authorList>
            <person name="Komaki H."/>
            <person name="Tamura T."/>
        </authorList>
    </citation>
    <scope>NUCLEOTIDE SEQUENCE</scope>
    <source>
        <strain evidence="11">NBRC 12762</strain>
    </source>
</reference>
<comment type="subcellular location">
    <subcellularLocation>
        <location evidence="1">Cell membrane</location>
        <topology evidence="1">Multi-pass membrane protein</topology>
    </subcellularLocation>
</comment>
<keyword evidence="7 10" id="KW-1133">Transmembrane helix</keyword>
<dbReference type="EMBL" id="BNDX01000008">
    <property type="protein sequence ID" value="GHI30517.1"/>
    <property type="molecule type" value="Genomic_DNA"/>
</dbReference>
<accession>A0ABQ3PZQ8</accession>
<keyword evidence="3" id="KW-0813">Transport</keyword>